<evidence type="ECO:0000313" key="4">
    <source>
        <dbReference type="Proteomes" id="UP000653454"/>
    </source>
</evidence>
<evidence type="ECO:0000256" key="1">
    <source>
        <dbReference type="SAM" id="MobiDB-lite"/>
    </source>
</evidence>
<evidence type="ECO:0000313" key="3">
    <source>
        <dbReference type="EMBL" id="CAG9133022.1"/>
    </source>
</evidence>
<keyword evidence="4" id="KW-1185">Reference proteome</keyword>
<feature type="compositionally biased region" description="Pro residues" evidence="1">
    <location>
        <begin position="541"/>
        <end position="550"/>
    </location>
</feature>
<feature type="compositionally biased region" description="Basic and acidic residues" evidence="1">
    <location>
        <begin position="352"/>
        <end position="361"/>
    </location>
</feature>
<feature type="region of interest" description="Disordered" evidence="1">
    <location>
        <begin position="541"/>
        <end position="569"/>
    </location>
</feature>
<feature type="compositionally biased region" description="Basic residues" evidence="1">
    <location>
        <begin position="255"/>
        <end position="270"/>
    </location>
</feature>
<feature type="compositionally biased region" description="Basic residues" evidence="1">
    <location>
        <begin position="460"/>
        <end position="475"/>
    </location>
</feature>
<dbReference type="AlphaFoldDB" id="A0A8S4G242"/>
<feature type="compositionally biased region" description="Gly residues" evidence="1">
    <location>
        <begin position="226"/>
        <end position="235"/>
    </location>
</feature>
<comment type="caution">
    <text evidence="3">The sequence shown here is derived from an EMBL/GenBank/DDBJ whole genome shotgun (WGS) entry which is preliminary data.</text>
</comment>
<feature type="region of interest" description="Disordered" evidence="1">
    <location>
        <begin position="226"/>
        <end position="520"/>
    </location>
</feature>
<protein>
    <submittedName>
        <fullName evidence="3">(diamondback moth) hypothetical protein</fullName>
    </submittedName>
</protein>
<name>A0A8S4G242_PLUXY</name>
<reference evidence="3" key="1">
    <citation type="submission" date="2020-11" db="EMBL/GenBank/DDBJ databases">
        <authorList>
            <person name="Whiteford S."/>
        </authorList>
    </citation>
    <scope>NUCLEOTIDE SEQUENCE</scope>
</reference>
<proteinExistence type="predicted"/>
<dbReference type="EMBL" id="CAJHNJ030000056">
    <property type="protein sequence ID" value="CAG9133022.1"/>
    <property type="molecule type" value="Genomic_DNA"/>
</dbReference>
<evidence type="ECO:0000259" key="2">
    <source>
        <dbReference type="Pfam" id="PF24501"/>
    </source>
</evidence>
<gene>
    <name evidence="3" type="ORF">PLXY2_LOCUS11328</name>
</gene>
<feature type="compositionally biased region" description="Basic residues" evidence="1">
    <location>
        <begin position="437"/>
        <end position="453"/>
    </location>
</feature>
<dbReference type="InterPro" id="IPR055437">
    <property type="entry name" value="TMEM131L_Ig_5"/>
</dbReference>
<feature type="compositionally biased region" description="Gly residues" evidence="1">
    <location>
        <begin position="241"/>
        <end position="250"/>
    </location>
</feature>
<dbReference type="Pfam" id="PF24501">
    <property type="entry name" value="Ig_TMEM131L_5"/>
    <property type="match status" value="1"/>
</dbReference>
<dbReference type="PRINTS" id="PR01217">
    <property type="entry name" value="PRICHEXTENSN"/>
</dbReference>
<sequence length="637" mass="69384">MLARRFARCSQNVKITLFRAFCTSLYTCSLWANYTQKSIRALQVQYNNALRAVLGLPRYCSASGMFAWARTDCFHATVRKQSVRASPNTVLAMIANKEECPYIRHCCQKHVTSCETAGLARGAAPPLTLTVRNPAAVPLLLGAPALAAPALRAPPAPRACAAHGFRVTPCEPRELKENESLVYTVEFTTDWTLSRVSRALWLATSAGAVEVSLRGEVAPRLLAGCGGAGPAGGRGARAAGGRRGGAGRAGAGRRAAGRRGRAAPRARRPRPAPPRAARRSTCAASTITPPPRPPHPPPHRRRPPRGSASRRRRRSRSGSWTRRRRRCCASWRPRRRRRSGRGRGRGRAGGARGRDPSRSSTEEQEASPAATCDQSEAEEEPPAPAPPVPEPDDDAASATDSSHSDEPPAPPAPCTHEPRPRAPRPAPPRPADQPRLRPNKFHVKKEKSVKRRVAAAAPARPRRPPPRPRPPRRPPRCAARPRSARWWRARRLPRPPPPRPRALAPAGPHRLGAAARGRPSSAHSLFYFNGDVSEREAWEPPAFPRAPAAPPRTHNYTEDQPAEYTSPALGSSLWSTDSWSWSYAEVRPPPGFAPPAPPAAPPARAYDPFHALAAIWASDRPAWADPADEPRNNQQQQ</sequence>
<organism evidence="3 4">
    <name type="scientific">Plutella xylostella</name>
    <name type="common">Diamondback moth</name>
    <name type="synonym">Plutella maculipennis</name>
    <dbReference type="NCBI Taxonomy" id="51655"/>
    <lineage>
        <taxon>Eukaryota</taxon>
        <taxon>Metazoa</taxon>
        <taxon>Ecdysozoa</taxon>
        <taxon>Arthropoda</taxon>
        <taxon>Hexapoda</taxon>
        <taxon>Insecta</taxon>
        <taxon>Pterygota</taxon>
        <taxon>Neoptera</taxon>
        <taxon>Endopterygota</taxon>
        <taxon>Lepidoptera</taxon>
        <taxon>Glossata</taxon>
        <taxon>Ditrysia</taxon>
        <taxon>Yponomeutoidea</taxon>
        <taxon>Plutellidae</taxon>
        <taxon>Plutella</taxon>
    </lineage>
</organism>
<dbReference type="Proteomes" id="UP000653454">
    <property type="component" value="Unassembled WGS sequence"/>
</dbReference>
<accession>A0A8S4G242</accession>
<feature type="domain" description="TMEM131L fifth Ig-like" evidence="2">
    <location>
        <begin position="159"/>
        <end position="207"/>
    </location>
</feature>
<feature type="compositionally biased region" description="Basic residues" evidence="1">
    <location>
        <begin position="297"/>
        <end position="346"/>
    </location>
</feature>
<feature type="compositionally biased region" description="Basic residues" evidence="1">
    <location>
        <begin position="482"/>
        <end position="493"/>
    </location>
</feature>